<reference evidence="6 7" key="2">
    <citation type="journal article" date="2012" name="Stand. Genomic Sci.">
        <title>Genome sequence of the moderately thermophilic, amino-acid-degrading and sulfur-reducing bacterium Thermovirga lienii type strain (Cas60314(T)).</title>
        <authorList>
            <person name="Goker M."/>
            <person name="Saunders E."/>
            <person name="Lapidus A."/>
            <person name="Nolan M."/>
            <person name="Lucas S."/>
            <person name="Hammon N."/>
            <person name="Deshpande S."/>
            <person name="Cheng J.F."/>
            <person name="Han C."/>
            <person name="Tapia R."/>
            <person name="Goodwin L.A."/>
            <person name="Pitluck S."/>
            <person name="Liolios K."/>
            <person name="Mavromatis K."/>
            <person name="Pagani I."/>
            <person name="Ivanova N."/>
            <person name="Mikhailova N."/>
            <person name="Pati A."/>
            <person name="Chen A."/>
            <person name="Palaniappan K."/>
            <person name="Land M."/>
            <person name="Chang Y.J."/>
            <person name="Jeffries C.D."/>
            <person name="Brambilla E.M."/>
            <person name="Rohde M."/>
            <person name="Spring S."/>
            <person name="Detter J.C."/>
            <person name="Woyke T."/>
            <person name="Bristow J."/>
            <person name="Eisen J.A."/>
            <person name="Markowitz V."/>
            <person name="Hugenholtz P."/>
            <person name="Kyrpides N.C."/>
            <person name="Klenk H.P."/>
        </authorList>
    </citation>
    <scope>NUCLEOTIDE SEQUENCE [LARGE SCALE GENOMIC DNA]</scope>
    <source>
        <strain evidence="7">ATCC BAA-1197 / DSM 17291 / Cas60314</strain>
    </source>
</reference>
<keyword evidence="4" id="KW-0411">Iron-sulfur</keyword>
<dbReference type="GO" id="GO:0016798">
    <property type="term" value="F:hydrolase activity, acting on glycosyl bonds"/>
    <property type="evidence" value="ECO:0007669"/>
    <property type="project" value="UniProtKB-KW"/>
</dbReference>
<dbReference type="InterPro" id="IPR003265">
    <property type="entry name" value="HhH-GPD_domain"/>
</dbReference>
<dbReference type="PANTHER" id="PTHR10359:SF19">
    <property type="entry name" value="DNA REPAIR GLYCOSYLASE MJ1434-RELATED"/>
    <property type="match status" value="1"/>
</dbReference>
<dbReference type="Gene3D" id="1.10.340.30">
    <property type="entry name" value="Hypothetical protein, domain 2"/>
    <property type="match status" value="1"/>
</dbReference>
<keyword evidence="1" id="KW-0004">4Fe-4S</keyword>
<name>G7V980_THELD</name>
<evidence type="ECO:0000313" key="7">
    <source>
        <dbReference type="Proteomes" id="UP000005868"/>
    </source>
</evidence>
<dbReference type="STRING" id="580340.Tlie_0714"/>
<gene>
    <name evidence="6" type="ordered locus">Tlie_0714</name>
</gene>
<dbReference type="Pfam" id="PF00730">
    <property type="entry name" value="HhH-GPD"/>
    <property type="match status" value="1"/>
</dbReference>
<proteinExistence type="predicted"/>
<dbReference type="PANTHER" id="PTHR10359">
    <property type="entry name" value="A/G-SPECIFIC ADENINE GLYCOSYLASE/ENDONUCLEASE III"/>
    <property type="match status" value="1"/>
</dbReference>
<sequence length="219" mass="24745">MPSILDIYGALLNYWGPQNWWPGETTDEICIGAILTQNTNWSNVEKALMNLKRKGLLSISSIASAPKEIIEECLKPAGTYRRKALYLMDFSKQVISQLGCIEKLFTLGPNKARKWLLKQKGIGPETADSILCYGGNFPLLVIDAYTLRLGKRMGWLSPEINSYDKAQEELQLYLPKDPKVLGEFHALIVKHSKEICRKKPRCSMCFMMPCCNAVKDAQI</sequence>
<dbReference type="Gene3D" id="1.10.1670.10">
    <property type="entry name" value="Helix-hairpin-Helix base-excision DNA repair enzymes (C-terminal)"/>
    <property type="match status" value="1"/>
</dbReference>
<dbReference type="CDD" id="cd00056">
    <property type="entry name" value="ENDO3c"/>
    <property type="match status" value="1"/>
</dbReference>
<dbReference type="EC" id="3.2.2.-" evidence="6"/>
<dbReference type="GO" id="GO:0051539">
    <property type="term" value="F:4 iron, 4 sulfur cluster binding"/>
    <property type="evidence" value="ECO:0007669"/>
    <property type="project" value="UniProtKB-KW"/>
</dbReference>
<dbReference type="EMBL" id="CP003096">
    <property type="protein sequence ID" value="AER66449.1"/>
    <property type="molecule type" value="Genomic_DNA"/>
</dbReference>
<keyword evidence="3" id="KW-0408">Iron</keyword>
<organism evidence="6 7">
    <name type="scientific">Thermovirga lienii (strain ATCC BAA-1197 / DSM 17291 / Cas60314)</name>
    <dbReference type="NCBI Taxonomy" id="580340"/>
    <lineage>
        <taxon>Bacteria</taxon>
        <taxon>Thermotogati</taxon>
        <taxon>Synergistota</taxon>
        <taxon>Synergistia</taxon>
        <taxon>Synergistales</taxon>
        <taxon>Thermovirgaceae</taxon>
        <taxon>Thermovirga</taxon>
    </lineage>
</organism>
<keyword evidence="6" id="KW-0378">Hydrolase</keyword>
<dbReference type="GO" id="GO:0006284">
    <property type="term" value="P:base-excision repair"/>
    <property type="evidence" value="ECO:0007669"/>
    <property type="project" value="InterPro"/>
</dbReference>
<protein>
    <submittedName>
        <fullName evidence="6">DNA-3-methyladenine glycosylase III</fullName>
        <ecNumber evidence="6">3.2.2.-</ecNumber>
    </submittedName>
</protein>
<keyword evidence="2" id="KW-0479">Metal-binding</keyword>
<evidence type="ECO:0000256" key="3">
    <source>
        <dbReference type="ARBA" id="ARBA00023004"/>
    </source>
</evidence>
<dbReference type="KEGG" id="tli:Tlie_0714"/>
<reference evidence="7" key="1">
    <citation type="submission" date="2011-10" db="EMBL/GenBank/DDBJ databases">
        <title>The complete genome of chromosome of Thermovirga lienii DSM 17291.</title>
        <authorList>
            <consortium name="US DOE Joint Genome Institute (JGI-PGF)"/>
            <person name="Lucas S."/>
            <person name="Copeland A."/>
            <person name="Lapidus A."/>
            <person name="Glavina del Rio T."/>
            <person name="Dalin E."/>
            <person name="Tice H."/>
            <person name="Bruce D."/>
            <person name="Goodwin L."/>
            <person name="Pitluck S."/>
            <person name="Peters L."/>
            <person name="Mikhailova N."/>
            <person name="Saunders E."/>
            <person name="Kyrpides N."/>
            <person name="Mavromatis K."/>
            <person name="Ivanova N."/>
            <person name="Last F.I."/>
            <person name="Brettin T."/>
            <person name="Detter J.C."/>
            <person name="Han C."/>
            <person name="Larimer F."/>
            <person name="Land M."/>
            <person name="Hauser L."/>
            <person name="Markowitz V."/>
            <person name="Cheng J.-F."/>
            <person name="Hugenholtz P."/>
            <person name="Woyke T."/>
            <person name="Wu D."/>
            <person name="Spring S."/>
            <person name="Schroeder M."/>
            <person name="Brambilla E.-M."/>
            <person name="Klenk H.-P."/>
            <person name="Eisen J.A."/>
        </authorList>
    </citation>
    <scope>NUCLEOTIDE SEQUENCE [LARGE SCALE GENOMIC DNA]</scope>
    <source>
        <strain evidence="7">ATCC BAA-1197 / DSM 17291 / Cas60314</strain>
    </source>
</reference>
<dbReference type="Proteomes" id="UP000005868">
    <property type="component" value="Chromosome"/>
</dbReference>
<evidence type="ECO:0000256" key="2">
    <source>
        <dbReference type="ARBA" id="ARBA00022723"/>
    </source>
</evidence>
<dbReference type="OrthoDB" id="9802365at2"/>
<evidence type="ECO:0000259" key="5">
    <source>
        <dbReference type="SMART" id="SM00478"/>
    </source>
</evidence>
<dbReference type="InterPro" id="IPR011257">
    <property type="entry name" value="DNA_glycosylase"/>
</dbReference>
<dbReference type="SUPFAM" id="SSF48150">
    <property type="entry name" value="DNA-glycosylase"/>
    <property type="match status" value="1"/>
</dbReference>
<dbReference type="SMART" id="SM00478">
    <property type="entry name" value="ENDO3c"/>
    <property type="match status" value="1"/>
</dbReference>
<dbReference type="eggNOG" id="COG2231">
    <property type="taxonomic scope" value="Bacteria"/>
</dbReference>
<keyword evidence="6" id="KW-0326">Glycosidase</keyword>
<dbReference type="InterPro" id="IPR023170">
    <property type="entry name" value="HhH_base_excis_C"/>
</dbReference>
<evidence type="ECO:0000256" key="4">
    <source>
        <dbReference type="ARBA" id="ARBA00023014"/>
    </source>
</evidence>
<dbReference type="AlphaFoldDB" id="G7V980"/>
<dbReference type="PIRSF" id="PIRSF001435">
    <property type="entry name" value="Nth"/>
    <property type="match status" value="1"/>
</dbReference>
<accession>G7V980</accession>
<evidence type="ECO:0000313" key="6">
    <source>
        <dbReference type="EMBL" id="AER66449.1"/>
    </source>
</evidence>
<keyword evidence="7" id="KW-1185">Reference proteome</keyword>
<feature type="domain" description="HhH-GPD" evidence="5">
    <location>
        <begin position="35"/>
        <end position="194"/>
    </location>
</feature>
<dbReference type="GO" id="GO:0046872">
    <property type="term" value="F:metal ion binding"/>
    <property type="evidence" value="ECO:0007669"/>
    <property type="project" value="UniProtKB-KW"/>
</dbReference>
<dbReference type="HOGENOM" id="CLU_012862_6_0_0"/>
<evidence type="ECO:0000256" key="1">
    <source>
        <dbReference type="ARBA" id="ARBA00022485"/>
    </source>
</evidence>